<gene>
    <name evidence="1" type="ORF">HNR73_005746</name>
</gene>
<comment type="caution">
    <text evidence="1">The sequence shown here is derived from an EMBL/GenBank/DDBJ whole genome shotgun (WGS) entry which is preliminary data.</text>
</comment>
<proteinExistence type="predicted"/>
<dbReference type="RefSeq" id="WP_184790679.1">
    <property type="nucleotide sequence ID" value="NZ_BONT01000065.1"/>
</dbReference>
<evidence type="ECO:0000313" key="1">
    <source>
        <dbReference type="EMBL" id="MBB6037866.1"/>
    </source>
</evidence>
<dbReference type="AlphaFoldDB" id="A0A841FP42"/>
<dbReference type="EMBL" id="JACHGT010000014">
    <property type="protein sequence ID" value="MBB6037866.1"/>
    <property type="molecule type" value="Genomic_DNA"/>
</dbReference>
<evidence type="ECO:0000313" key="2">
    <source>
        <dbReference type="Proteomes" id="UP000548476"/>
    </source>
</evidence>
<accession>A0A841FP42</accession>
<reference evidence="1 2" key="1">
    <citation type="submission" date="2020-08" db="EMBL/GenBank/DDBJ databases">
        <title>Genomic Encyclopedia of Type Strains, Phase IV (KMG-IV): sequencing the most valuable type-strain genomes for metagenomic binning, comparative biology and taxonomic classification.</title>
        <authorList>
            <person name="Goeker M."/>
        </authorList>
    </citation>
    <scope>NUCLEOTIDE SEQUENCE [LARGE SCALE GENOMIC DNA]</scope>
    <source>
        <strain evidence="1 2">YIM 65646</strain>
    </source>
</reference>
<protein>
    <submittedName>
        <fullName evidence="1">Uncharacterized protein</fullName>
    </submittedName>
</protein>
<organism evidence="1 2">
    <name type="scientific">Phytomonospora endophytica</name>
    <dbReference type="NCBI Taxonomy" id="714109"/>
    <lineage>
        <taxon>Bacteria</taxon>
        <taxon>Bacillati</taxon>
        <taxon>Actinomycetota</taxon>
        <taxon>Actinomycetes</taxon>
        <taxon>Micromonosporales</taxon>
        <taxon>Micromonosporaceae</taxon>
        <taxon>Phytomonospora</taxon>
    </lineage>
</organism>
<dbReference type="Proteomes" id="UP000548476">
    <property type="component" value="Unassembled WGS sequence"/>
</dbReference>
<sequence length="202" mass="21717">MDLRAKRVVIAVVVVAGIAAALLITRKIVPAYVPAADPSPTPTYSTELTAEVFADSVDVRDPADFSRFITLSLDERGALTGCPLVEEFERCVGAVEAAYSSPGGEFRLTATVLAFDEVIGAREIDDDLDATDVLAEVVEPPAGVPPQGRYWWAFGDLSRFVVVTTAGLASGEEPNRAQDDQAAGLSVRFYHQICLLLRLGYR</sequence>
<name>A0A841FP42_9ACTN</name>
<keyword evidence="2" id="KW-1185">Reference proteome</keyword>